<dbReference type="Proteomes" id="UP001235760">
    <property type="component" value="Unassembled WGS sequence"/>
</dbReference>
<feature type="region of interest" description="Disordered" evidence="1">
    <location>
        <begin position="290"/>
        <end position="332"/>
    </location>
</feature>
<protein>
    <submittedName>
        <fullName evidence="2">Uncharacterized protein</fullName>
    </submittedName>
</protein>
<name>A0ABT9G0C9_LEPDI</name>
<evidence type="ECO:0000313" key="2">
    <source>
        <dbReference type="EMBL" id="MDP4299935.1"/>
    </source>
</evidence>
<dbReference type="RefSeq" id="WP_305748491.1">
    <property type="nucleotide sequence ID" value="NZ_JAUZEE010000002.1"/>
</dbReference>
<evidence type="ECO:0000313" key="3">
    <source>
        <dbReference type="Proteomes" id="UP001235760"/>
    </source>
</evidence>
<evidence type="ECO:0000256" key="1">
    <source>
        <dbReference type="SAM" id="MobiDB-lite"/>
    </source>
</evidence>
<gene>
    <name evidence="2" type="ORF">Q8X39_04760</name>
</gene>
<dbReference type="EMBL" id="JAUZEE010000002">
    <property type="protein sequence ID" value="MDP4299935.1"/>
    <property type="molecule type" value="Genomic_DNA"/>
</dbReference>
<reference evidence="2 3" key="1">
    <citation type="submission" date="2023-08" db="EMBL/GenBank/DDBJ databases">
        <authorList>
            <person name="Roldan D.M."/>
            <person name="Menes R.J."/>
        </authorList>
    </citation>
    <scope>NUCLEOTIDE SEQUENCE [LARGE SCALE GENOMIC DNA]</scope>
    <source>
        <strain evidence="2 3">CCM 2812</strain>
    </source>
</reference>
<comment type="caution">
    <text evidence="2">The sequence shown here is derived from an EMBL/GenBank/DDBJ whole genome shotgun (WGS) entry which is preliminary data.</text>
</comment>
<sequence>MTKTIYLHGPLAERYGHEPFTFKANNARDLFSGLKIICPGFLNELRRYSSLAIIKRDGDRVEGVRQDEYTLNFGQWQELHVIAGVTAAGGEAFAAWAVSAFGATGTTATFVSFAAQAVYAIAVSYAVSAVIQSFQSTPTTEKAKATNESSLFDGPANNKQPGSRVQLNYGVFRVGSVTVNQKMTAIRQALAANDTVSLLESTTKVINIFTNDLFTTAPTVTNFVINGTTTAAGATYTSGGRSYTLLANGQLTIVAGAGAATTTITVNATDSGNPINQTVTVTITAKRYEDYRSSGSSTRSTGVDYTGGSSTGNSGSGWDSGSDTSGYGSGTA</sequence>
<accession>A0ABT9G0C9</accession>
<proteinExistence type="predicted"/>
<organism evidence="2 3">
    <name type="scientific">Leptothrix discophora</name>
    <dbReference type="NCBI Taxonomy" id="89"/>
    <lineage>
        <taxon>Bacteria</taxon>
        <taxon>Pseudomonadati</taxon>
        <taxon>Pseudomonadota</taxon>
        <taxon>Betaproteobacteria</taxon>
        <taxon>Burkholderiales</taxon>
        <taxon>Sphaerotilaceae</taxon>
        <taxon>Leptothrix</taxon>
    </lineage>
</organism>
<feature type="compositionally biased region" description="Low complexity" evidence="1">
    <location>
        <begin position="293"/>
        <end position="326"/>
    </location>
</feature>
<keyword evidence="3" id="KW-1185">Reference proteome</keyword>